<keyword evidence="3" id="KW-1185">Reference proteome</keyword>
<gene>
    <name evidence="2" type="ORF">IQ241_19285</name>
</gene>
<keyword evidence="1" id="KW-0812">Transmembrane</keyword>
<proteinExistence type="predicted"/>
<comment type="caution">
    <text evidence="2">The sequence shown here is derived from an EMBL/GenBank/DDBJ whole genome shotgun (WGS) entry which is preliminary data.</text>
</comment>
<dbReference type="Proteomes" id="UP000636505">
    <property type="component" value="Unassembled WGS sequence"/>
</dbReference>
<organism evidence="2 3">
    <name type="scientific">Vasconcelosia minhoensis LEGE 07310</name>
    <dbReference type="NCBI Taxonomy" id="915328"/>
    <lineage>
        <taxon>Bacteria</taxon>
        <taxon>Bacillati</taxon>
        <taxon>Cyanobacteriota</taxon>
        <taxon>Cyanophyceae</taxon>
        <taxon>Nodosilineales</taxon>
        <taxon>Cymatolegaceae</taxon>
        <taxon>Vasconcelosia</taxon>
        <taxon>Vasconcelosia minhoensis</taxon>
    </lineage>
</organism>
<name>A0A8J7DRW1_9CYAN</name>
<accession>A0A8J7DRW1</accession>
<keyword evidence="1" id="KW-1133">Transmembrane helix</keyword>
<keyword evidence="1" id="KW-0472">Membrane</keyword>
<reference evidence="2" key="1">
    <citation type="submission" date="2020-10" db="EMBL/GenBank/DDBJ databases">
        <authorList>
            <person name="Castelo-Branco R."/>
            <person name="Eusebio N."/>
            <person name="Adriana R."/>
            <person name="Vieira A."/>
            <person name="Brugerolle De Fraissinette N."/>
            <person name="Rezende De Castro R."/>
            <person name="Schneider M.P."/>
            <person name="Vasconcelos V."/>
            <person name="Leao P.N."/>
        </authorList>
    </citation>
    <scope>NUCLEOTIDE SEQUENCE</scope>
    <source>
        <strain evidence="2">LEGE 07310</strain>
    </source>
</reference>
<evidence type="ECO:0000313" key="2">
    <source>
        <dbReference type="EMBL" id="MBE9079414.1"/>
    </source>
</evidence>
<sequence>MQQNECVLAVSYADLVLQAVILTAIVIGFSIQARHNKPGLPVVST</sequence>
<evidence type="ECO:0000313" key="3">
    <source>
        <dbReference type="Proteomes" id="UP000636505"/>
    </source>
</evidence>
<dbReference type="EMBL" id="JADEXG010000055">
    <property type="protein sequence ID" value="MBE9079414.1"/>
    <property type="molecule type" value="Genomic_DNA"/>
</dbReference>
<protein>
    <submittedName>
        <fullName evidence="2">Uncharacterized protein</fullName>
    </submittedName>
</protein>
<dbReference type="AlphaFoldDB" id="A0A8J7DRW1"/>
<feature type="transmembrane region" description="Helical" evidence="1">
    <location>
        <begin position="12"/>
        <end position="31"/>
    </location>
</feature>
<evidence type="ECO:0000256" key="1">
    <source>
        <dbReference type="SAM" id="Phobius"/>
    </source>
</evidence>